<dbReference type="AlphaFoldDB" id="B4GUJ9"/>
<accession>B4GUJ9</accession>
<dbReference type="SUPFAM" id="SSF82171">
    <property type="entry name" value="DPP6 N-terminal domain-like"/>
    <property type="match status" value="1"/>
</dbReference>
<dbReference type="InterPro" id="IPR002469">
    <property type="entry name" value="Peptidase_S9B_N"/>
</dbReference>
<dbReference type="GO" id="GO:0005886">
    <property type="term" value="C:plasma membrane"/>
    <property type="evidence" value="ECO:0007669"/>
    <property type="project" value="TreeGrafter"/>
</dbReference>
<dbReference type="GO" id="GO:0006508">
    <property type="term" value="P:proteolysis"/>
    <property type="evidence" value="ECO:0007669"/>
    <property type="project" value="InterPro"/>
</dbReference>
<dbReference type="SMR" id="B4GUJ9"/>
<evidence type="ECO:0000259" key="3">
    <source>
        <dbReference type="Pfam" id="PF00930"/>
    </source>
</evidence>
<reference evidence="4 5" key="1">
    <citation type="journal article" date="2007" name="Nature">
        <title>Evolution of genes and genomes on the Drosophila phylogeny.</title>
        <authorList>
            <consortium name="Drosophila 12 Genomes Consortium"/>
            <person name="Clark A.G."/>
            <person name="Eisen M.B."/>
            <person name="Smith D.R."/>
            <person name="Bergman C.M."/>
            <person name="Oliver B."/>
            <person name="Markow T.A."/>
            <person name="Kaufman T.C."/>
            <person name="Kellis M."/>
            <person name="Gelbart W."/>
            <person name="Iyer V.N."/>
            <person name="Pollard D.A."/>
            <person name="Sackton T.B."/>
            <person name="Larracuente A.M."/>
            <person name="Singh N.D."/>
            <person name="Abad J.P."/>
            <person name="Abt D.N."/>
            <person name="Adryan B."/>
            <person name="Aguade M."/>
            <person name="Akashi H."/>
            <person name="Anderson W.W."/>
            <person name="Aquadro C.F."/>
            <person name="Ardell D.H."/>
            <person name="Arguello R."/>
            <person name="Artieri C.G."/>
            <person name="Barbash D.A."/>
            <person name="Barker D."/>
            <person name="Barsanti P."/>
            <person name="Batterham P."/>
            <person name="Batzoglou S."/>
            <person name="Begun D."/>
            <person name="Bhutkar A."/>
            <person name="Blanco E."/>
            <person name="Bosak S.A."/>
            <person name="Bradley R.K."/>
            <person name="Brand A.D."/>
            <person name="Brent M.R."/>
            <person name="Brooks A.N."/>
            <person name="Brown R.H."/>
            <person name="Butlin R.K."/>
            <person name="Caggese C."/>
            <person name="Calvi B.R."/>
            <person name="Bernardo de Carvalho A."/>
            <person name="Caspi A."/>
            <person name="Castrezana S."/>
            <person name="Celniker S.E."/>
            <person name="Chang J.L."/>
            <person name="Chapple C."/>
            <person name="Chatterji S."/>
            <person name="Chinwalla A."/>
            <person name="Civetta A."/>
            <person name="Clifton S.W."/>
            <person name="Comeron J.M."/>
            <person name="Costello J.C."/>
            <person name="Coyne J.A."/>
            <person name="Daub J."/>
            <person name="David R.G."/>
            <person name="Delcher A.L."/>
            <person name="Delehaunty K."/>
            <person name="Do C.B."/>
            <person name="Ebling H."/>
            <person name="Edwards K."/>
            <person name="Eickbush T."/>
            <person name="Evans J.D."/>
            <person name="Filipski A."/>
            <person name="Findeiss S."/>
            <person name="Freyhult E."/>
            <person name="Fulton L."/>
            <person name="Fulton R."/>
            <person name="Garcia A.C."/>
            <person name="Gardiner A."/>
            <person name="Garfield D.A."/>
            <person name="Garvin B.E."/>
            <person name="Gibson G."/>
            <person name="Gilbert D."/>
            <person name="Gnerre S."/>
            <person name="Godfrey J."/>
            <person name="Good R."/>
            <person name="Gotea V."/>
            <person name="Gravely B."/>
            <person name="Greenberg A.J."/>
            <person name="Griffiths-Jones S."/>
            <person name="Gross S."/>
            <person name="Guigo R."/>
            <person name="Gustafson E.A."/>
            <person name="Haerty W."/>
            <person name="Hahn M.W."/>
            <person name="Halligan D.L."/>
            <person name="Halpern A.L."/>
            <person name="Halter G.M."/>
            <person name="Han M.V."/>
            <person name="Heger A."/>
            <person name="Hillier L."/>
            <person name="Hinrichs A.S."/>
            <person name="Holmes I."/>
            <person name="Hoskins R.A."/>
            <person name="Hubisz M.J."/>
            <person name="Hultmark D."/>
            <person name="Huntley M.A."/>
            <person name="Jaffe D.B."/>
            <person name="Jagadeeshan S."/>
            <person name="Jeck W.R."/>
            <person name="Johnson J."/>
            <person name="Jones C.D."/>
            <person name="Jordan W.C."/>
            <person name="Karpen G.H."/>
            <person name="Kataoka E."/>
            <person name="Keightley P.D."/>
            <person name="Kheradpour P."/>
            <person name="Kirkness E.F."/>
            <person name="Koerich L.B."/>
            <person name="Kristiansen K."/>
            <person name="Kudrna D."/>
            <person name="Kulathinal R.J."/>
            <person name="Kumar S."/>
            <person name="Kwok R."/>
            <person name="Lander E."/>
            <person name="Langley C.H."/>
            <person name="Lapoint R."/>
            <person name="Lazzaro B.P."/>
            <person name="Lee S.J."/>
            <person name="Levesque L."/>
            <person name="Li R."/>
            <person name="Lin C.F."/>
            <person name="Lin M.F."/>
            <person name="Lindblad-Toh K."/>
            <person name="Llopart A."/>
            <person name="Long M."/>
            <person name="Low L."/>
            <person name="Lozovsky E."/>
            <person name="Lu J."/>
            <person name="Luo M."/>
            <person name="Machado C.A."/>
            <person name="Makalowski W."/>
            <person name="Marzo M."/>
            <person name="Matsuda M."/>
            <person name="Matzkin L."/>
            <person name="McAllister B."/>
            <person name="McBride C.S."/>
            <person name="McKernan B."/>
            <person name="McKernan K."/>
            <person name="Mendez-Lago M."/>
            <person name="Minx P."/>
            <person name="Mollenhauer M.U."/>
            <person name="Montooth K."/>
            <person name="Mount S.M."/>
            <person name="Mu X."/>
            <person name="Myers E."/>
            <person name="Negre B."/>
            <person name="Newfeld S."/>
            <person name="Nielsen R."/>
            <person name="Noor M.A."/>
            <person name="O'Grady P."/>
            <person name="Pachter L."/>
            <person name="Papaceit M."/>
            <person name="Parisi M.J."/>
            <person name="Parisi M."/>
            <person name="Parts L."/>
            <person name="Pedersen J.S."/>
            <person name="Pesole G."/>
            <person name="Phillippy A.M."/>
            <person name="Ponting C.P."/>
            <person name="Pop M."/>
            <person name="Porcelli D."/>
            <person name="Powell J.R."/>
            <person name="Prohaska S."/>
            <person name="Pruitt K."/>
            <person name="Puig M."/>
            <person name="Quesneville H."/>
            <person name="Ram K.R."/>
            <person name="Rand D."/>
            <person name="Rasmussen M.D."/>
            <person name="Reed L.K."/>
            <person name="Reenan R."/>
            <person name="Reily A."/>
            <person name="Remington K.A."/>
            <person name="Rieger T.T."/>
            <person name="Ritchie M.G."/>
            <person name="Robin C."/>
            <person name="Rogers Y.H."/>
            <person name="Rohde C."/>
            <person name="Rozas J."/>
            <person name="Rubenfield M.J."/>
            <person name="Ruiz A."/>
            <person name="Russo S."/>
            <person name="Salzberg S.L."/>
            <person name="Sanchez-Gracia A."/>
            <person name="Saranga D.J."/>
            <person name="Sato H."/>
            <person name="Schaeffer S.W."/>
            <person name="Schatz M.C."/>
            <person name="Schlenke T."/>
            <person name="Schwartz R."/>
            <person name="Segarra C."/>
            <person name="Singh R.S."/>
            <person name="Sirot L."/>
            <person name="Sirota M."/>
            <person name="Sisneros N.B."/>
            <person name="Smith C.D."/>
            <person name="Smith T.F."/>
            <person name="Spieth J."/>
            <person name="Stage D.E."/>
            <person name="Stark A."/>
            <person name="Stephan W."/>
            <person name="Strausberg R.L."/>
            <person name="Strempel S."/>
            <person name="Sturgill D."/>
            <person name="Sutton G."/>
            <person name="Sutton G.G."/>
            <person name="Tao W."/>
            <person name="Teichmann S."/>
            <person name="Tobari Y.N."/>
            <person name="Tomimura Y."/>
            <person name="Tsolas J.M."/>
            <person name="Valente V.L."/>
            <person name="Venter E."/>
            <person name="Venter J.C."/>
            <person name="Vicario S."/>
            <person name="Vieira F.G."/>
            <person name="Vilella A.J."/>
            <person name="Villasante A."/>
            <person name="Walenz B."/>
            <person name="Wang J."/>
            <person name="Wasserman M."/>
            <person name="Watts T."/>
            <person name="Wilson D."/>
            <person name="Wilson R.K."/>
            <person name="Wing R.A."/>
            <person name="Wolfner M.F."/>
            <person name="Wong A."/>
            <person name="Wong G.K."/>
            <person name="Wu C.I."/>
            <person name="Wu G."/>
            <person name="Yamamoto D."/>
            <person name="Yang H.P."/>
            <person name="Yang S.P."/>
            <person name="Yorke J.A."/>
            <person name="Yoshida K."/>
            <person name="Zdobnov E."/>
            <person name="Zhang P."/>
            <person name="Zhang Y."/>
            <person name="Zimin A.V."/>
            <person name="Baldwin J."/>
            <person name="Abdouelleil A."/>
            <person name="Abdulkadir J."/>
            <person name="Abebe A."/>
            <person name="Abera B."/>
            <person name="Abreu J."/>
            <person name="Acer S.C."/>
            <person name="Aftuck L."/>
            <person name="Alexander A."/>
            <person name="An P."/>
            <person name="Anderson E."/>
            <person name="Anderson S."/>
            <person name="Arachi H."/>
            <person name="Azer M."/>
            <person name="Bachantsang P."/>
            <person name="Barry A."/>
            <person name="Bayul T."/>
            <person name="Berlin A."/>
            <person name="Bessette D."/>
            <person name="Bloom T."/>
            <person name="Blye J."/>
            <person name="Boguslavskiy L."/>
            <person name="Bonnet C."/>
            <person name="Boukhgalter B."/>
            <person name="Bourzgui I."/>
            <person name="Brown A."/>
            <person name="Cahill P."/>
            <person name="Channer S."/>
            <person name="Cheshatsang Y."/>
            <person name="Chuda L."/>
            <person name="Citroen M."/>
            <person name="Collymore A."/>
            <person name="Cooke P."/>
            <person name="Costello M."/>
            <person name="D'Aco K."/>
            <person name="Daza R."/>
            <person name="De Haan G."/>
            <person name="DeGray S."/>
            <person name="DeMaso C."/>
            <person name="Dhargay N."/>
            <person name="Dooley K."/>
            <person name="Dooley E."/>
            <person name="Doricent M."/>
            <person name="Dorje P."/>
            <person name="Dorjee K."/>
            <person name="Dupes A."/>
            <person name="Elong R."/>
            <person name="Falk J."/>
            <person name="Farina A."/>
            <person name="Faro S."/>
            <person name="Ferguson D."/>
            <person name="Fisher S."/>
            <person name="Foley C.D."/>
            <person name="Franke A."/>
            <person name="Friedrich D."/>
            <person name="Gadbois L."/>
            <person name="Gearin G."/>
            <person name="Gearin C.R."/>
            <person name="Giannoukos G."/>
            <person name="Goode T."/>
            <person name="Graham J."/>
            <person name="Grandbois E."/>
            <person name="Grewal S."/>
            <person name="Gyaltsen K."/>
            <person name="Hafez N."/>
            <person name="Hagos B."/>
            <person name="Hall J."/>
            <person name="Henson C."/>
            <person name="Hollinger A."/>
            <person name="Honan T."/>
            <person name="Huard M.D."/>
            <person name="Hughes L."/>
            <person name="Hurhula B."/>
            <person name="Husby M.E."/>
            <person name="Kamat A."/>
            <person name="Kanga B."/>
            <person name="Kashin S."/>
            <person name="Khazanovich D."/>
            <person name="Kisner P."/>
            <person name="Lance K."/>
            <person name="Lara M."/>
            <person name="Lee W."/>
            <person name="Lennon N."/>
            <person name="Letendre F."/>
            <person name="LeVine R."/>
            <person name="Lipovsky A."/>
            <person name="Liu X."/>
            <person name="Liu J."/>
            <person name="Liu S."/>
            <person name="Lokyitsang T."/>
            <person name="Lokyitsang Y."/>
            <person name="Lubonja R."/>
            <person name="Lui A."/>
            <person name="MacDonald P."/>
            <person name="Magnisalis V."/>
            <person name="Maru K."/>
            <person name="Matthews C."/>
            <person name="McCusker W."/>
            <person name="McDonough S."/>
            <person name="Mehta T."/>
            <person name="Meldrim J."/>
            <person name="Meneus L."/>
            <person name="Mihai O."/>
            <person name="Mihalev A."/>
            <person name="Mihova T."/>
            <person name="Mittelman R."/>
            <person name="Mlenga V."/>
            <person name="Montmayeur A."/>
            <person name="Mulrain L."/>
            <person name="Navidi A."/>
            <person name="Naylor J."/>
            <person name="Negash T."/>
            <person name="Nguyen T."/>
            <person name="Nguyen N."/>
            <person name="Nicol R."/>
            <person name="Norbu C."/>
            <person name="Norbu N."/>
            <person name="Novod N."/>
            <person name="O'Neill B."/>
            <person name="Osman S."/>
            <person name="Markiewicz E."/>
            <person name="Oyono O.L."/>
            <person name="Patti C."/>
            <person name="Phunkhang P."/>
            <person name="Pierre F."/>
            <person name="Priest M."/>
            <person name="Raghuraman S."/>
            <person name="Rege F."/>
            <person name="Reyes R."/>
            <person name="Rise C."/>
            <person name="Rogov P."/>
            <person name="Ross K."/>
            <person name="Ryan E."/>
            <person name="Settipalli S."/>
            <person name="Shea T."/>
            <person name="Sherpa N."/>
            <person name="Shi L."/>
            <person name="Shih D."/>
            <person name="Sparrow T."/>
            <person name="Spaulding J."/>
            <person name="Stalker J."/>
            <person name="Stange-Thomann N."/>
            <person name="Stavropoulos S."/>
            <person name="Stone C."/>
            <person name="Strader C."/>
            <person name="Tesfaye S."/>
            <person name="Thomson T."/>
            <person name="Thoulutsang Y."/>
            <person name="Thoulutsang D."/>
            <person name="Topham K."/>
            <person name="Topping I."/>
            <person name="Tsamla T."/>
            <person name="Vassiliev H."/>
            <person name="Vo A."/>
            <person name="Wangchuk T."/>
            <person name="Wangdi T."/>
            <person name="Weiand M."/>
            <person name="Wilkinson J."/>
            <person name="Wilson A."/>
            <person name="Yadav S."/>
            <person name="Young G."/>
            <person name="Yu Q."/>
            <person name="Zembek L."/>
            <person name="Zhong D."/>
            <person name="Zimmer A."/>
            <person name="Zwirko Z."/>
            <person name="Jaffe D.B."/>
            <person name="Alvarez P."/>
            <person name="Brockman W."/>
            <person name="Butler J."/>
            <person name="Chin C."/>
            <person name="Gnerre S."/>
            <person name="Grabherr M."/>
            <person name="Kleber M."/>
            <person name="Mauceli E."/>
            <person name="MacCallum I."/>
        </authorList>
    </citation>
    <scope>NUCLEOTIDE SEQUENCE [LARGE SCALE GENOMIC DNA]</scope>
    <source>
        <strain evidence="5">MSH-3 / Tucson 14011-0111.49</strain>
    </source>
</reference>
<organism evidence="5">
    <name type="scientific">Drosophila persimilis</name>
    <name type="common">Fruit fly</name>
    <dbReference type="NCBI Taxonomy" id="7234"/>
    <lineage>
        <taxon>Eukaryota</taxon>
        <taxon>Metazoa</taxon>
        <taxon>Ecdysozoa</taxon>
        <taxon>Arthropoda</taxon>
        <taxon>Hexapoda</taxon>
        <taxon>Insecta</taxon>
        <taxon>Pterygota</taxon>
        <taxon>Neoptera</taxon>
        <taxon>Endopterygota</taxon>
        <taxon>Diptera</taxon>
        <taxon>Brachycera</taxon>
        <taxon>Muscomorpha</taxon>
        <taxon>Ephydroidea</taxon>
        <taxon>Drosophilidae</taxon>
        <taxon>Drosophila</taxon>
        <taxon>Sophophora</taxon>
    </lineage>
</organism>
<keyword evidence="2" id="KW-0812">Transmembrane</keyword>
<dbReference type="InterPro" id="IPR050278">
    <property type="entry name" value="Serine_Prot_S9B/DPPIV"/>
</dbReference>
<keyword evidence="2" id="KW-1133">Transmembrane helix</keyword>
<dbReference type="HOGENOM" id="CLU_617164_0_0_1"/>
<evidence type="ECO:0000313" key="5">
    <source>
        <dbReference type="Proteomes" id="UP000008744"/>
    </source>
</evidence>
<dbReference type="Pfam" id="PF00930">
    <property type="entry name" value="DPPIV_N"/>
    <property type="match status" value="1"/>
</dbReference>
<dbReference type="Gene3D" id="2.140.10.30">
    <property type="entry name" value="Dipeptidylpeptidase IV, N-terminal domain"/>
    <property type="match status" value="1"/>
</dbReference>
<evidence type="ECO:0000313" key="4">
    <source>
        <dbReference type="EMBL" id="EDW26282.1"/>
    </source>
</evidence>
<feature type="compositionally biased region" description="Polar residues" evidence="1">
    <location>
        <begin position="1"/>
        <end position="19"/>
    </location>
</feature>
<dbReference type="OrthoDB" id="16520at2759"/>
<dbReference type="eggNOG" id="KOG2100">
    <property type="taxonomic scope" value="Eukaryota"/>
</dbReference>
<sequence>MSGNDVSVTETAQSDQNLMHSKEKKRRVRIILSIVTAVIFVALLATALVFILKADDDNGSSSDNSGNNGIDLEDVLSGQLYAKRFNGSWSNDNSVLYKDNASIMEYDVKTGVRTALLHNAAHYVLYEKSADGELLLLAKNYKKNFRYSFLAEYDIYNFSTNLIKPLTIQNQQLYLSMVQWAPVGNALIINYDRNLYYKKSALEPEIVITSDEQAGILNGIPDWVYEEEVFSSNVATWFNPSGTQLAFIKFDDSSTHLINFPYYGDAGDLRYQYPLHQVIAYPKAGILESPCRAGSWSISSVRCPDELNRKVVNCLPEPGSAPPNCSISSLVDLLHGIKYWLSRSLHGCLPDPQWIPTGRRRASQQLQASAAAQLQCQQRGAAAAGAADRGKVRGGQHPPLGRHQRCDLLHGQHGGAPRAAASVCHQGPGQAERQVLDLQAHQIG</sequence>
<dbReference type="EMBL" id="CH479191">
    <property type="protein sequence ID" value="EDW26282.1"/>
    <property type="molecule type" value="Genomic_DNA"/>
</dbReference>
<feature type="region of interest" description="Disordered" evidence="1">
    <location>
        <begin position="1"/>
        <end position="20"/>
    </location>
</feature>
<dbReference type="STRING" id="7234.B4GUJ9"/>
<feature type="region of interest" description="Disordered" evidence="1">
    <location>
        <begin position="383"/>
        <end position="403"/>
    </location>
</feature>
<evidence type="ECO:0000256" key="2">
    <source>
        <dbReference type="SAM" id="Phobius"/>
    </source>
</evidence>
<protein>
    <submittedName>
        <fullName evidence="4">GL24559</fullName>
    </submittedName>
</protein>
<dbReference type="PhylomeDB" id="B4GUJ9"/>
<gene>
    <name evidence="4" type="primary">Dper\GL24559</name>
    <name evidence="4" type="ORF">Dper_GL24559</name>
</gene>
<dbReference type="GO" id="GO:0008239">
    <property type="term" value="F:dipeptidyl-peptidase activity"/>
    <property type="evidence" value="ECO:0007669"/>
    <property type="project" value="TreeGrafter"/>
</dbReference>
<dbReference type="PANTHER" id="PTHR11731:SF192">
    <property type="entry name" value="IP17501P"/>
    <property type="match status" value="1"/>
</dbReference>
<proteinExistence type="predicted"/>
<feature type="domain" description="Dipeptidylpeptidase IV N-terminal" evidence="3">
    <location>
        <begin position="129"/>
        <end position="287"/>
    </location>
</feature>
<keyword evidence="5" id="KW-1185">Reference proteome</keyword>
<dbReference type="PANTHER" id="PTHR11731">
    <property type="entry name" value="PROTEASE FAMILY S9B,C DIPEPTIDYL-PEPTIDASE IV-RELATED"/>
    <property type="match status" value="1"/>
</dbReference>
<feature type="transmembrane region" description="Helical" evidence="2">
    <location>
        <begin position="30"/>
        <end position="52"/>
    </location>
</feature>
<evidence type="ECO:0000256" key="1">
    <source>
        <dbReference type="SAM" id="MobiDB-lite"/>
    </source>
</evidence>
<keyword evidence="2" id="KW-0472">Membrane</keyword>
<name>B4GUJ9_DROPE</name>
<dbReference type="Proteomes" id="UP000008744">
    <property type="component" value="Unassembled WGS sequence"/>
</dbReference>